<name>A0ABD1N948_9FABA</name>
<sequence>MELGKLESRSGVSSKKRIVGKCCLIEKIEERKRRDTVPRIYMGMEMRSMRKCSIEGEVKRNENQE</sequence>
<dbReference type="Proteomes" id="UP001603857">
    <property type="component" value="Unassembled WGS sequence"/>
</dbReference>
<keyword evidence="2" id="KW-1185">Reference proteome</keyword>
<proteinExistence type="predicted"/>
<protein>
    <submittedName>
        <fullName evidence="1">Uncharacterized protein</fullName>
    </submittedName>
</protein>
<evidence type="ECO:0000313" key="2">
    <source>
        <dbReference type="Proteomes" id="UP001603857"/>
    </source>
</evidence>
<organism evidence="1 2">
    <name type="scientific">Flemingia macrophylla</name>
    <dbReference type="NCBI Taxonomy" id="520843"/>
    <lineage>
        <taxon>Eukaryota</taxon>
        <taxon>Viridiplantae</taxon>
        <taxon>Streptophyta</taxon>
        <taxon>Embryophyta</taxon>
        <taxon>Tracheophyta</taxon>
        <taxon>Spermatophyta</taxon>
        <taxon>Magnoliopsida</taxon>
        <taxon>eudicotyledons</taxon>
        <taxon>Gunneridae</taxon>
        <taxon>Pentapetalae</taxon>
        <taxon>rosids</taxon>
        <taxon>fabids</taxon>
        <taxon>Fabales</taxon>
        <taxon>Fabaceae</taxon>
        <taxon>Papilionoideae</taxon>
        <taxon>50 kb inversion clade</taxon>
        <taxon>NPAAA clade</taxon>
        <taxon>indigoferoid/millettioid clade</taxon>
        <taxon>Phaseoleae</taxon>
        <taxon>Flemingia</taxon>
    </lineage>
</organism>
<reference evidence="1 2" key="1">
    <citation type="submission" date="2024-08" db="EMBL/GenBank/DDBJ databases">
        <title>Insights into the chromosomal genome structure of Flemingia macrophylla.</title>
        <authorList>
            <person name="Ding Y."/>
            <person name="Zhao Y."/>
            <person name="Bi W."/>
            <person name="Wu M."/>
            <person name="Zhao G."/>
            <person name="Gong Y."/>
            <person name="Li W."/>
            <person name="Zhang P."/>
        </authorList>
    </citation>
    <scope>NUCLEOTIDE SEQUENCE [LARGE SCALE GENOMIC DNA]</scope>
    <source>
        <strain evidence="1">DYQJB</strain>
        <tissue evidence="1">Leaf</tissue>
    </source>
</reference>
<comment type="caution">
    <text evidence="1">The sequence shown here is derived from an EMBL/GenBank/DDBJ whole genome shotgun (WGS) entry which is preliminary data.</text>
</comment>
<dbReference type="AlphaFoldDB" id="A0ABD1N948"/>
<evidence type="ECO:0000313" key="1">
    <source>
        <dbReference type="EMBL" id="KAL2344590.1"/>
    </source>
</evidence>
<accession>A0ABD1N948</accession>
<gene>
    <name evidence="1" type="ORF">Fmac_005875</name>
</gene>
<dbReference type="EMBL" id="JBGMDY010000002">
    <property type="protein sequence ID" value="KAL2344590.1"/>
    <property type="molecule type" value="Genomic_DNA"/>
</dbReference>